<name>A0A1I8I4T7_9PLAT</name>
<protein>
    <submittedName>
        <fullName evidence="2 3">Rubis-subs-bind domain-containing protein</fullName>
    </submittedName>
</protein>
<keyword evidence="1" id="KW-1185">Reference proteome</keyword>
<reference evidence="2 3" key="1">
    <citation type="submission" date="2016-11" db="UniProtKB">
        <authorList>
            <consortium name="WormBaseParasite"/>
        </authorList>
    </citation>
    <scope>IDENTIFICATION</scope>
</reference>
<evidence type="ECO:0000313" key="3">
    <source>
        <dbReference type="WBParaSite" id="maker-uti_cns_0048418-snap-gene-0.5-mRNA-1"/>
    </source>
</evidence>
<dbReference type="WBParaSite" id="maker-uti_cns_0048418-snap-gene-0.5-mRNA-1">
    <property type="protein sequence ID" value="maker-uti_cns_0048418-snap-gene-0.5-mRNA-1"/>
    <property type="gene ID" value="maker-uti_cns_0048418-snap-gene-0.5"/>
</dbReference>
<dbReference type="AlphaFoldDB" id="A0A1I8I4T7"/>
<accession>A0A1I8I4T7</accession>
<evidence type="ECO:0000313" key="2">
    <source>
        <dbReference type="WBParaSite" id="maker-uti_cns_0009893-snap-gene-0.3-mRNA-1"/>
    </source>
</evidence>
<evidence type="ECO:0000313" key="1">
    <source>
        <dbReference type="Proteomes" id="UP000095280"/>
    </source>
</evidence>
<dbReference type="WBParaSite" id="maker-uti_cns_0009893-snap-gene-0.3-mRNA-1">
    <property type="protein sequence ID" value="maker-uti_cns_0009893-snap-gene-0.3-mRNA-1"/>
    <property type="gene ID" value="maker-uti_cns_0009893-snap-gene-0.3"/>
</dbReference>
<proteinExistence type="predicted"/>
<organism evidence="1 2">
    <name type="scientific">Macrostomum lignano</name>
    <dbReference type="NCBI Taxonomy" id="282301"/>
    <lineage>
        <taxon>Eukaryota</taxon>
        <taxon>Metazoa</taxon>
        <taxon>Spiralia</taxon>
        <taxon>Lophotrochozoa</taxon>
        <taxon>Platyhelminthes</taxon>
        <taxon>Rhabditophora</taxon>
        <taxon>Macrostomorpha</taxon>
        <taxon>Macrostomida</taxon>
        <taxon>Macrostomidae</taxon>
        <taxon>Macrostomum</taxon>
    </lineage>
</organism>
<sequence>TKGLTAIRATAARCLLARVHPAALAAPSLLEVSGWRPRRLRQAAYFLRSGAGCGALLVELEHWSEVRDYLVGAGTAAARSGRFFLPSPVLGDPAWALAAAAESSECRRQRLSPGVFRLAGLSLATSPTNFTAAGLSGQAMRLCLSALLPEPELLARHLVAVQCDRLAAAVGLDRRVVIVGGSRCGFGVRGAPLSLLMLPRQRQCRGGSGGGGRSKEPAAVDAAAFNTREPRYSTQAEQLFDLLRSSPAPTPSTLARLLLLADPSCSVESGTMENAASLVLRHSLLDCRIRIDSIHGEAERSRAMLDQQLGIELAKHCPPLRPILVAMQCLLMPELEPGLTDWHLLLLLCWSMHRRGRLPPLPDIRAALTPAGLPAEFGARLRCGAAAGGAASLGQQLLDALEDAVELGFDGGGLSQAEASLLSAAIDSCRPRLAEARRRLLLGDRLAEVVADVGGGVDSAGLSAAEDADVKSLRLTLETIDREDSIRCAS</sequence>
<dbReference type="Proteomes" id="UP000095280">
    <property type="component" value="Unplaced"/>
</dbReference>